<dbReference type="AlphaFoldDB" id="A0A931FAJ2"/>
<sequence>MPSRHGARRARRLPSRAPGRVPRGLRAFAVLTALTLAFVPACTHSSPPAHASPSPSPGGAAITPQQYQPGAASPPPTLPGDWLTYHHDATRSGDVPDVPPPSRLARSWSAALDGAVYGQPLVVRGLVVAATENDSVYALDRSSGRVVWRTRLGTPAPLSSLPCGDIDPLGITSTPVYEPTTGLVFVVAELAGGRHLLAGIDPVDGTVRVRREVEPPRGTAADHQQRGALTAYDGRILVAFGGLEGDCGDYVGAVVSAAATGAGPLLSYAVPTARQGGIWAPGGPVLTAGAGGRPAVMTSVGNGAAVGGAYDGSDSVVALDPKTLTRTDVFAPSTWAADNAHDLDLGSLTPAVVGRYLLAVGKSGTGYTLDAARLGGVGGQVAQASLCNAPGAFGATAVVGSTVFLPCADGLVRVDVDAAGSARPGWRLALAAAGSPVVGGGAVWVADYAKGVLYALDPATGRALTSAGTGTLPHFASPVLTGGQVLLGTETGVLAFGGA</sequence>
<feature type="compositionally biased region" description="Basic residues" evidence="1">
    <location>
        <begin position="1"/>
        <end position="14"/>
    </location>
</feature>
<dbReference type="InterPro" id="IPR015943">
    <property type="entry name" value="WD40/YVTN_repeat-like_dom_sf"/>
</dbReference>
<evidence type="ECO:0000313" key="4">
    <source>
        <dbReference type="Proteomes" id="UP000657385"/>
    </source>
</evidence>
<dbReference type="EMBL" id="JADPRT010000001">
    <property type="protein sequence ID" value="MBF9066453.1"/>
    <property type="molecule type" value="Genomic_DNA"/>
</dbReference>
<organism evidence="3 4">
    <name type="scientific">Streptacidiphilus fuscans</name>
    <dbReference type="NCBI Taxonomy" id="2789292"/>
    <lineage>
        <taxon>Bacteria</taxon>
        <taxon>Bacillati</taxon>
        <taxon>Actinomycetota</taxon>
        <taxon>Actinomycetes</taxon>
        <taxon>Kitasatosporales</taxon>
        <taxon>Streptomycetaceae</taxon>
        <taxon>Streptacidiphilus</taxon>
    </lineage>
</organism>
<dbReference type="Pfam" id="PF13360">
    <property type="entry name" value="PQQ_2"/>
    <property type="match status" value="1"/>
</dbReference>
<gene>
    <name evidence="3" type="ORF">I2501_00195</name>
</gene>
<evidence type="ECO:0000259" key="2">
    <source>
        <dbReference type="Pfam" id="PF13360"/>
    </source>
</evidence>
<dbReference type="SMART" id="SM00564">
    <property type="entry name" value="PQQ"/>
    <property type="match status" value="2"/>
</dbReference>
<dbReference type="InterPro" id="IPR011047">
    <property type="entry name" value="Quinoprotein_ADH-like_sf"/>
</dbReference>
<name>A0A931FAJ2_9ACTN</name>
<feature type="compositionally biased region" description="Low complexity" evidence="1">
    <location>
        <begin position="44"/>
        <end position="61"/>
    </location>
</feature>
<reference evidence="3" key="1">
    <citation type="submission" date="2020-11" db="EMBL/GenBank/DDBJ databases">
        <title>Isolation and identification of active actinomycetes.</title>
        <authorList>
            <person name="Yu B."/>
        </authorList>
    </citation>
    <scope>NUCLEOTIDE SEQUENCE</scope>
    <source>
        <strain evidence="3">NEAU-YB345</strain>
    </source>
</reference>
<dbReference type="Gene3D" id="2.130.10.10">
    <property type="entry name" value="YVTN repeat-like/Quinoprotein amine dehydrogenase"/>
    <property type="match status" value="1"/>
</dbReference>
<dbReference type="Proteomes" id="UP000657385">
    <property type="component" value="Unassembled WGS sequence"/>
</dbReference>
<evidence type="ECO:0000313" key="3">
    <source>
        <dbReference type="EMBL" id="MBF9066453.1"/>
    </source>
</evidence>
<keyword evidence="4" id="KW-1185">Reference proteome</keyword>
<feature type="domain" description="Pyrrolo-quinoline quinone repeat" evidence="2">
    <location>
        <begin position="108"/>
        <end position="245"/>
    </location>
</feature>
<dbReference type="InterPro" id="IPR002372">
    <property type="entry name" value="PQQ_rpt_dom"/>
</dbReference>
<protein>
    <submittedName>
        <fullName evidence="3">PQQ-binding-like beta-propeller repeat protein</fullName>
    </submittedName>
</protein>
<dbReference type="InterPro" id="IPR018391">
    <property type="entry name" value="PQQ_b-propeller_rpt"/>
</dbReference>
<accession>A0A931FAJ2</accession>
<evidence type="ECO:0000256" key="1">
    <source>
        <dbReference type="SAM" id="MobiDB-lite"/>
    </source>
</evidence>
<feature type="region of interest" description="Disordered" evidence="1">
    <location>
        <begin position="1"/>
        <end position="20"/>
    </location>
</feature>
<dbReference type="PANTHER" id="PTHR34512:SF30">
    <property type="entry name" value="OUTER MEMBRANE PROTEIN ASSEMBLY FACTOR BAMB"/>
    <property type="match status" value="1"/>
</dbReference>
<dbReference type="PANTHER" id="PTHR34512">
    <property type="entry name" value="CELL SURFACE PROTEIN"/>
    <property type="match status" value="1"/>
</dbReference>
<dbReference type="RefSeq" id="WP_196191657.1">
    <property type="nucleotide sequence ID" value="NZ_JADPRT010000001.1"/>
</dbReference>
<comment type="caution">
    <text evidence="3">The sequence shown here is derived from an EMBL/GenBank/DDBJ whole genome shotgun (WGS) entry which is preliminary data.</text>
</comment>
<proteinExistence type="predicted"/>
<dbReference type="SUPFAM" id="SSF50998">
    <property type="entry name" value="Quinoprotein alcohol dehydrogenase-like"/>
    <property type="match status" value="2"/>
</dbReference>
<feature type="region of interest" description="Disordered" evidence="1">
    <location>
        <begin position="44"/>
        <end position="101"/>
    </location>
</feature>
<dbReference type="Gene3D" id="2.40.128.630">
    <property type="match status" value="1"/>
</dbReference>